<evidence type="ECO:0000256" key="1">
    <source>
        <dbReference type="SAM" id="MobiDB-lite"/>
    </source>
</evidence>
<name>A0A6J4P6J7_9ACTN</name>
<proteinExistence type="predicted"/>
<feature type="non-terminal residue" evidence="2">
    <location>
        <position position="1"/>
    </location>
</feature>
<sequence>EDLRGAVRRAEREGRAAPRRLRHGGGPRRGGPRHRQEGRRGGGRVVDGRRARERRARRRGDLAAALPRPGADDRARAGPARRVRPPV</sequence>
<dbReference type="GO" id="GO:0004636">
    <property type="term" value="F:phosphoribosyl-ATP diphosphatase activity"/>
    <property type="evidence" value="ECO:0007669"/>
    <property type="project" value="UniProtKB-EC"/>
</dbReference>
<feature type="compositionally biased region" description="Basic residues" evidence="1">
    <location>
        <begin position="17"/>
        <end position="33"/>
    </location>
</feature>
<feature type="compositionally biased region" description="Basic and acidic residues" evidence="1">
    <location>
        <begin position="34"/>
        <end position="50"/>
    </location>
</feature>
<feature type="compositionally biased region" description="Basic and acidic residues" evidence="1">
    <location>
        <begin position="1"/>
        <end position="16"/>
    </location>
</feature>
<dbReference type="AlphaFoldDB" id="A0A6J4P6J7"/>
<accession>A0A6J4P6J7</accession>
<feature type="region of interest" description="Disordered" evidence="1">
    <location>
        <begin position="1"/>
        <end position="87"/>
    </location>
</feature>
<reference evidence="2" key="1">
    <citation type="submission" date="2020-02" db="EMBL/GenBank/DDBJ databases">
        <authorList>
            <person name="Meier V. D."/>
        </authorList>
    </citation>
    <scope>NUCLEOTIDE SEQUENCE</scope>
    <source>
        <strain evidence="2">AVDCRST_MAG35</strain>
    </source>
</reference>
<organism evidence="2">
    <name type="scientific">uncultured Quadrisphaera sp</name>
    <dbReference type="NCBI Taxonomy" id="904978"/>
    <lineage>
        <taxon>Bacteria</taxon>
        <taxon>Bacillati</taxon>
        <taxon>Actinomycetota</taxon>
        <taxon>Actinomycetes</taxon>
        <taxon>Kineosporiales</taxon>
        <taxon>Kineosporiaceae</taxon>
        <taxon>Quadrisphaera</taxon>
        <taxon>environmental samples</taxon>
    </lineage>
</organism>
<evidence type="ECO:0000313" key="2">
    <source>
        <dbReference type="EMBL" id="CAA9407243.1"/>
    </source>
</evidence>
<dbReference type="EC" id="3.6.1.31" evidence="2"/>
<protein>
    <submittedName>
        <fullName evidence="2">Phosphoribosyl-ATP pyrophosphatase</fullName>
        <ecNumber evidence="2">3.6.1.31</ecNumber>
    </submittedName>
</protein>
<dbReference type="EMBL" id="CADCUY010000254">
    <property type="protein sequence ID" value="CAA9407243.1"/>
    <property type="molecule type" value="Genomic_DNA"/>
</dbReference>
<feature type="non-terminal residue" evidence="2">
    <location>
        <position position="87"/>
    </location>
</feature>
<gene>
    <name evidence="2" type="ORF">AVDCRST_MAG35-1229</name>
</gene>
<keyword evidence="2" id="KW-0378">Hydrolase</keyword>